<proteinExistence type="predicted"/>
<dbReference type="InterPro" id="IPR020845">
    <property type="entry name" value="AMP-binding_CS"/>
</dbReference>
<dbReference type="GO" id="GO:0043041">
    <property type="term" value="P:amino acid activation for nonribosomal peptide biosynthetic process"/>
    <property type="evidence" value="ECO:0007669"/>
    <property type="project" value="TreeGrafter"/>
</dbReference>
<dbReference type="PROSITE" id="PS50075">
    <property type="entry name" value="CARRIER"/>
    <property type="match status" value="1"/>
</dbReference>
<dbReference type="SUPFAM" id="SSF56801">
    <property type="entry name" value="Acetyl-CoA synthetase-like"/>
    <property type="match status" value="1"/>
</dbReference>
<feature type="domain" description="Carrier" evidence="4">
    <location>
        <begin position="766"/>
        <end position="840"/>
    </location>
</feature>
<reference evidence="5" key="1">
    <citation type="submission" date="2021-11" db="EMBL/GenBank/DDBJ databases">
        <title>Streptomyces corallinus and Kineosporia corallina sp. nov., two new coral-derived marine actinobacteria.</title>
        <authorList>
            <person name="Buangrab K."/>
            <person name="Sutthacheep M."/>
            <person name="Yeemin T."/>
            <person name="Harunari E."/>
            <person name="Igarashi Y."/>
            <person name="Sripreechasak P."/>
            <person name="Kanchanasin P."/>
            <person name="Tanasupawat S."/>
            <person name="Phongsopitanun W."/>
        </authorList>
    </citation>
    <scope>NUCLEOTIDE SEQUENCE</scope>
    <source>
        <strain evidence="5">JCM 31032</strain>
    </source>
</reference>
<evidence type="ECO:0000259" key="4">
    <source>
        <dbReference type="PROSITE" id="PS50075"/>
    </source>
</evidence>
<dbReference type="CDD" id="cd05930">
    <property type="entry name" value="A_NRPS"/>
    <property type="match status" value="1"/>
</dbReference>
<dbReference type="Proteomes" id="UP001138997">
    <property type="component" value="Unassembled WGS sequence"/>
</dbReference>
<dbReference type="PANTHER" id="PTHR45527:SF1">
    <property type="entry name" value="FATTY ACID SYNTHASE"/>
    <property type="match status" value="1"/>
</dbReference>
<dbReference type="GO" id="GO:0005737">
    <property type="term" value="C:cytoplasm"/>
    <property type="evidence" value="ECO:0007669"/>
    <property type="project" value="TreeGrafter"/>
</dbReference>
<dbReference type="GO" id="GO:0008610">
    <property type="term" value="P:lipid biosynthetic process"/>
    <property type="evidence" value="ECO:0007669"/>
    <property type="project" value="UniProtKB-ARBA"/>
</dbReference>
<dbReference type="FunFam" id="3.40.50.980:FF:000002">
    <property type="entry name" value="Enterobactin synthetase component F"/>
    <property type="match status" value="1"/>
</dbReference>
<dbReference type="InterPro" id="IPR001031">
    <property type="entry name" value="Thioesterase"/>
</dbReference>
<dbReference type="PANTHER" id="PTHR45527">
    <property type="entry name" value="NONRIBOSOMAL PEPTIDE SYNTHETASE"/>
    <property type="match status" value="1"/>
</dbReference>
<dbReference type="NCBIfam" id="TIGR01733">
    <property type="entry name" value="AA-adenyl-dom"/>
    <property type="match status" value="1"/>
</dbReference>
<dbReference type="InterPro" id="IPR023213">
    <property type="entry name" value="CAT-like_dom_sf"/>
</dbReference>
<evidence type="ECO:0000256" key="3">
    <source>
        <dbReference type="ARBA" id="ARBA00022553"/>
    </source>
</evidence>
<sequence length="1678" mass="180892">MQSLETQGALRVAAARRPEQAAYWAAVLADLPELSRILPDASATVGPRRQQESLLPAPVSEAARRITRDDAGALRVLLMVAAGALLRRHGRQDELVTAVTPTRSTLTRALVVPFTLGRQDTLRSALGRVSAAVAVAEQHADYPIEVLAPTSDPYPFAEVLIAPVAGSGQQTLDDERFPLVLGIRRAGTDGEDLALCISASPAYSPAVLTQILRHLTAVLAAALGSPDNPLWDVDLTDAGEAAVVSAANDTRASFEETARLEDQLRRYARSHPDAVAVETGESHLTYAQLDAASDAIAHRLLAAGAGREKLVAVLAERGTALITGIFGILKAGAAYVPIDPGYPAERIAYLLEDSAVRVVLTTAAHREVVAGLDVATVLADEPAAGTQVPAGELPGGLSSSDAAYVIYTSGSTGRPKGVVVEHRSVINRIAWMQKAYPLTSDDVLVQKTPVSFDVSVWELFWWSFAGARLVLPQPGVEKDPEALTGVIERHKVSVMHFVPSMLGAFVGYAQRTGAADRLASLRQVFASGEALGRHHVDAFHHALAREPEKTCVLVNLYGPTEATVDVSHHRCEPGQAGPVPIGVPIDNLRLYVVDADLRPVPLNVPGELLLAGVGLARGYLGRPELTAERFVRGVLGEEMVYRSGDLARWSPQGTVEYLGRLDQQVKVRGHRIEPGEIQECLLAVAGVEDAIVLTRPAPDGQLVLWAYLTGEGVDAERARAEVAQVLPDYMVPTHVVGLPSLPLTPSGKLDRAALPTDIAATTDYVAPRTEAERSLAGIWAQVLGLERVGIDDNLFSLGGNSIHFVTVLAHARALGLTFTFQDLFRLPTVAGLASAATLGQAPPQAPDAHPFALVPDSDRDRLPAGLADAYPMTQLQAGLVFETELDKSVAGYHDILLYTISSSLDIATFEEAVRELVRRTPILRTSYDLTGYSSSLQLVHQQAPSPLRLHDLRDLGPQEQEHWYENWVEQEKTDRFTWDAPGLVRIHVHVLADDLFRYGISQHNSALDGWSITLLHTDLFQIYGDLRADRPLPEITTGTHLREYAVLEQQSLADPDHRDYWGRVLDGATLTPVPRSDRHATDQPFEVAFHEVDLSDLSTRIKDTADRLQVPVKNVLMAGHLAALAALGGSDDVLTGYEHSGRPETEGATRAIGLFLNTVPFRVRLGQGSWGDLVRAVNAAESALLPARRYPMAQMKADLGVQIPLFETAFNFTHFSLLRSLDEHGFSLLDVRANSETEFVLRAEFSQHFRTDEIRLSLHHHLTVIDSQLALMFARAYQAAFTAITARTDEPQDVRHLLPGPDHDLLTRLRPEPVPFTPAQARAHAATAQQHRAPVTSTQMRIAEAWKEVLGEGETAIGLDDNFFLRGGTSLSAMRLAVELAGLVSIADIMRNSRLEDLSRVAEKKVTASLSTSTPAATSGPLLHLVAGDPVRAGVTLICFPYAGGGATIFDAFGQALHRQDPRVAVYSVALPGHDISENASALKSLEQIADALVTEIEETIPTPVALWGHCVGSALALRTAHLLEKDSDGVRHLFIGAKLLYPASSARAGIAEARAMSDQDVVRWLGEETGLMAALTAGPQVGAYLARVFRHDSIAANSYLADVAEGHGPHLETPLTLVLADDDPLTANGPDVSAWAVTGSDPQVLTIPTGGHYFCESEPDAAAALVLERLHDQELTK</sequence>
<accession>A0A9X1T280</accession>
<dbReference type="FunFam" id="3.40.50.12780:FF:000012">
    <property type="entry name" value="Non-ribosomal peptide synthetase"/>
    <property type="match status" value="1"/>
</dbReference>
<dbReference type="Gene3D" id="3.30.559.10">
    <property type="entry name" value="Chloramphenicol acetyltransferase-like domain"/>
    <property type="match status" value="1"/>
</dbReference>
<dbReference type="GO" id="GO:0044550">
    <property type="term" value="P:secondary metabolite biosynthetic process"/>
    <property type="evidence" value="ECO:0007669"/>
    <property type="project" value="TreeGrafter"/>
</dbReference>
<dbReference type="Pfam" id="PF00550">
    <property type="entry name" value="PP-binding"/>
    <property type="match status" value="2"/>
</dbReference>
<dbReference type="InterPro" id="IPR025110">
    <property type="entry name" value="AMP-bd_C"/>
</dbReference>
<name>A0A9X1T280_9ACTN</name>
<dbReference type="InterPro" id="IPR010071">
    <property type="entry name" value="AA_adenyl_dom"/>
</dbReference>
<dbReference type="Gene3D" id="1.10.1200.10">
    <property type="entry name" value="ACP-like"/>
    <property type="match status" value="2"/>
</dbReference>
<keyword evidence="2" id="KW-0596">Phosphopantetheine</keyword>
<evidence type="ECO:0000313" key="5">
    <source>
        <dbReference type="EMBL" id="MCD5314353.1"/>
    </source>
</evidence>
<dbReference type="InterPro" id="IPR000873">
    <property type="entry name" value="AMP-dep_synth/lig_dom"/>
</dbReference>
<dbReference type="Gene3D" id="2.30.38.10">
    <property type="entry name" value="Luciferase, Domain 3"/>
    <property type="match status" value="1"/>
</dbReference>
<dbReference type="Pfam" id="PF00975">
    <property type="entry name" value="Thioesterase"/>
    <property type="match status" value="1"/>
</dbReference>
<dbReference type="FunFam" id="3.40.50.980:FF:000001">
    <property type="entry name" value="Non-ribosomal peptide synthetase"/>
    <property type="match status" value="1"/>
</dbReference>
<dbReference type="InterPro" id="IPR045851">
    <property type="entry name" value="AMP-bd_C_sf"/>
</dbReference>
<keyword evidence="3" id="KW-0597">Phosphoprotein</keyword>
<dbReference type="Pfam" id="PF00501">
    <property type="entry name" value="AMP-binding"/>
    <property type="match status" value="1"/>
</dbReference>
<dbReference type="EMBL" id="JAJOMB010000016">
    <property type="protein sequence ID" value="MCD5314353.1"/>
    <property type="molecule type" value="Genomic_DNA"/>
</dbReference>
<dbReference type="GO" id="GO:0003824">
    <property type="term" value="F:catalytic activity"/>
    <property type="evidence" value="ECO:0007669"/>
    <property type="project" value="InterPro"/>
</dbReference>
<dbReference type="InterPro" id="IPR001242">
    <property type="entry name" value="Condensation_dom"/>
</dbReference>
<dbReference type="InterPro" id="IPR036736">
    <property type="entry name" value="ACP-like_sf"/>
</dbReference>
<keyword evidence="6" id="KW-1185">Reference proteome</keyword>
<evidence type="ECO:0000256" key="2">
    <source>
        <dbReference type="ARBA" id="ARBA00022450"/>
    </source>
</evidence>
<dbReference type="RefSeq" id="WP_231446791.1">
    <property type="nucleotide sequence ID" value="NZ_JAJOMB010000016.1"/>
</dbReference>
<dbReference type="FunFam" id="1.10.1200.10:FF:000005">
    <property type="entry name" value="Nonribosomal peptide synthetase 1"/>
    <property type="match status" value="1"/>
</dbReference>
<dbReference type="InterPro" id="IPR029058">
    <property type="entry name" value="AB_hydrolase_fold"/>
</dbReference>
<dbReference type="InterPro" id="IPR009081">
    <property type="entry name" value="PP-bd_ACP"/>
</dbReference>
<dbReference type="Pfam" id="PF00668">
    <property type="entry name" value="Condensation"/>
    <property type="match status" value="1"/>
</dbReference>
<dbReference type="InterPro" id="IPR006162">
    <property type="entry name" value="Ppantetheine_attach_site"/>
</dbReference>
<comment type="caution">
    <text evidence="5">The sequence shown here is derived from an EMBL/GenBank/DDBJ whole genome shotgun (WGS) entry which is preliminary data.</text>
</comment>
<dbReference type="Gene3D" id="3.30.300.30">
    <property type="match status" value="1"/>
</dbReference>
<dbReference type="PROSITE" id="PS00455">
    <property type="entry name" value="AMP_BINDING"/>
    <property type="match status" value="1"/>
</dbReference>
<dbReference type="SUPFAM" id="SSF47336">
    <property type="entry name" value="ACP-like"/>
    <property type="match status" value="1"/>
</dbReference>
<dbReference type="PROSITE" id="PS00012">
    <property type="entry name" value="PHOSPHOPANTETHEINE"/>
    <property type="match status" value="1"/>
</dbReference>
<dbReference type="GO" id="GO:0031177">
    <property type="term" value="F:phosphopantetheine binding"/>
    <property type="evidence" value="ECO:0007669"/>
    <property type="project" value="TreeGrafter"/>
</dbReference>
<organism evidence="5 6">
    <name type="scientific">Kineosporia babensis</name>
    <dbReference type="NCBI Taxonomy" id="499548"/>
    <lineage>
        <taxon>Bacteria</taxon>
        <taxon>Bacillati</taxon>
        <taxon>Actinomycetota</taxon>
        <taxon>Actinomycetes</taxon>
        <taxon>Kineosporiales</taxon>
        <taxon>Kineosporiaceae</taxon>
        <taxon>Kineosporia</taxon>
    </lineage>
</organism>
<evidence type="ECO:0000256" key="1">
    <source>
        <dbReference type="ARBA" id="ARBA00001957"/>
    </source>
</evidence>
<dbReference type="SUPFAM" id="SSF53474">
    <property type="entry name" value="alpha/beta-Hydrolases"/>
    <property type="match status" value="1"/>
</dbReference>
<protein>
    <submittedName>
        <fullName evidence="5">Amino acid adenylation domain-containing protein</fullName>
    </submittedName>
</protein>
<dbReference type="Gene3D" id="3.30.559.30">
    <property type="entry name" value="Nonribosomal peptide synthetase, condensation domain"/>
    <property type="match status" value="2"/>
</dbReference>
<dbReference type="SUPFAM" id="SSF52777">
    <property type="entry name" value="CoA-dependent acyltransferases"/>
    <property type="match status" value="3"/>
</dbReference>
<gene>
    <name evidence="5" type="ORF">LR394_25945</name>
</gene>
<dbReference type="Gene3D" id="3.40.50.980">
    <property type="match status" value="2"/>
</dbReference>
<evidence type="ECO:0000313" key="6">
    <source>
        <dbReference type="Proteomes" id="UP001138997"/>
    </source>
</evidence>
<comment type="cofactor">
    <cofactor evidence="1">
        <name>pantetheine 4'-phosphate</name>
        <dbReference type="ChEBI" id="CHEBI:47942"/>
    </cofactor>
</comment>
<dbReference type="Pfam" id="PF13193">
    <property type="entry name" value="AMP-binding_C"/>
    <property type="match status" value="1"/>
</dbReference>
<dbReference type="Gene3D" id="3.40.50.1820">
    <property type="entry name" value="alpha/beta hydrolase"/>
    <property type="match status" value="1"/>
</dbReference>